<keyword evidence="2" id="KW-1185">Reference proteome</keyword>
<dbReference type="InterPro" id="IPR036412">
    <property type="entry name" value="HAD-like_sf"/>
</dbReference>
<dbReference type="RefSeq" id="WP_149892304.1">
    <property type="nucleotide sequence ID" value="NZ_JBHUFA010000012.1"/>
</dbReference>
<proteinExistence type="predicted"/>
<sequence length="226" mass="25070">MVEPHMVRAETMAQIRALPRSARPVVVCDVDEVILHMIAPMETYLAERGLRFLTPEHKLTGNIAPVEEDTPLEGDIVRRYIRDFFDEHVHAQDLVPGANVALRRLSAHFDIVLLTNLPGSANKPLRIELLKRFDIDYPLITNSGPKGGAVSVLAAGRRGPIVFIDDSPVNQDSVAASLPSAVRIQFIADPRFRAAHTPADHIHLLTGDWDETTRFIEAILAGEIRL</sequence>
<evidence type="ECO:0000313" key="1">
    <source>
        <dbReference type="EMBL" id="MFD1696851.1"/>
    </source>
</evidence>
<dbReference type="EMBL" id="JBHUFA010000012">
    <property type="protein sequence ID" value="MFD1696851.1"/>
    <property type="molecule type" value="Genomic_DNA"/>
</dbReference>
<evidence type="ECO:0008006" key="3">
    <source>
        <dbReference type="Google" id="ProtNLM"/>
    </source>
</evidence>
<reference evidence="2" key="1">
    <citation type="journal article" date="2019" name="Int. J. Syst. Evol. Microbiol.">
        <title>The Global Catalogue of Microorganisms (GCM) 10K type strain sequencing project: providing services to taxonomists for standard genome sequencing and annotation.</title>
        <authorList>
            <consortium name="The Broad Institute Genomics Platform"/>
            <consortium name="The Broad Institute Genome Sequencing Center for Infectious Disease"/>
            <person name="Wu L."/>
            <person name="Ma J."/>
        </authorList>
    </citation>
    <scope>NUCLEOTIDE SEQUENCE [LARGE SCALE GENOMIC DNA]</scope>
    <source>
        <strain evidence="2">JCM 3369</strain>
    </source>
</reference>
<comment type="caution">
    <text evidence="1">The sequence shown here is derived from an EMBL/GenBank/DDBJ whole genome shotgun (WGS) entry which is preliminary data.</text>
</comment>
<evidence type="ECO:0000313" key="2">
    <source>
        <dbReference type="Proteomes" id="UP001597327"/>
    </source>
</evidence>
<accession>A0ABW4JZ99</accession>
<dbReference type="SUPFAM" id="SSF56784">
    <property type="entry name" value="HAD-like"/>
    <property type="match status" value="1"/>
</dbReference>
<gene>
    <name evidence="1" type="ORF">ACFSC7_15135</name>
</gene>
<name>A0ABW4JZ99_9HYPH</name>
<protein>
    <recommendedName>
        <fullName evidence="3">HAD family hydrolase</fullName>
    </recommendedName>
</protein>
<organism evidence="1 2">
    <name type="scientific">Roseibium aestuarii</name>
    <dbReference type="NCBI Taxonomy" id="2600299"/>
    <lineage>
        <taxon>Bacteria</taxon>
        <taxon>Pseudomonadati</taxon>
        <taxon>Pseudomonadota</taxon>
        <taxon>Alphaproteobacteria</taxon>
        <taxon>Hyphomicrobiales</taxon>
        <taxon>Stappiaceae</taxon>
        <taxon>Roseibium</taxon>
    </lineage>
</organism>
<dbReference type="Proteomes" id="UP001597327">
    <property type="component" value="Unassembled WGS sequence"/>
</dbReference>